<proteinExistence type="predicted"/>
<organism evidence="2 3">
    <name type="scientific">Limnospira platensis NIES-46</name>
    <dbReference type="NCBI Taxonomy" id="1236695"/>
    <lineage>
        <taxon>Bacteria</taxon>
        <taxon>Bacillati</taxon>
        <taxon>Cyanobacteriota</taxon>
        <taxon>Cyanophyceae</taxon>
        <taxon>Oscillatoriophycideae</taxon>
        <taxon>Oscillatoriales</taxon>
        <taxon>Sirenicapillariaceae</taxon>
        <taxon>Limnospira</taxon>
    </lineage>
</organism>
<dbReference type="InterPro" id="IPR037914">
    <property type="entry name" value="SpoVT-AbrB_sf"/>
</dbReference>
<name>A0A5M3T2N1_LIMPL</name>
<dbReference type="InterPro" id="IPR007159">
    <property type="entry name" value="SpoVT-AbrB_dom"/>
</dbReference>
<comment type="caution">
    <text evidence="2">The sequence shown here is derived from an EMBL/GenBank/DDBJ whole genome shotgun (WGS) entry which is preliminary data.</text>
</comment>
<evidence type="ECO:0000259" key="1">
    <source>
        <dbReference type="SMART" id="SM00966"/>
    </source>
</evidence>
<sequence>MALTRITATGTATIPPEIIDWLHLKPGDQINIAISPDGKVYLEPAPKAAQIDVRTLSGCLYDPDRKTVSLAEMEQAIVEGAVESM</sequence>
<evidence type="ECO:0000313" key="2">
    <source>
        <dbReference type="EMBL" id="GCE92141.1"/>
    </source>
</evidence>
<dbReference type="Proteomes" id="UP000326169">
    <property type="component" value="Unassembled WGS sequence"/>
</dbReference>
<feature type="domain" description="SpoVT-AbrB" evidence="1">
    <location>
        <begin position="4"/>
        <end position="50"/>
    </location>
</feature>
<keyword evidence="3" id="KW-1185">Reference proteome</keyword>
<dbReference type="Gene3D" id="2.10.260.10">
    <property type="match status" value="1"/>
</dbReference>
<evidence type="ECO:0000313" key="3">
    <source>
        <dbReference type="Proteomes" id="UP000326169"/>
    </source>
</evidence>
<dbReference type="SMART" id="SM00966">
    <property type="entry name" value="SpoVT_AbrB"/>
    <property type="match status" value="1"/>
</dbReference>
<accession>A0A5M3T2N1</accession>
<reference evidence="2 3" key="1">
    <citation type="journal article" date="2019" name="J Genomics">
        <title>The Draft Genome of a Hydrogen-producing Cyanobacterium, Arthrospira platensis NIES-46.</title>
        <authorList>
            <person name="Suzuki S."/>
            <person name="Yamaguchi H."/>
            <person name="Kawachi M."/>
        </authorList>
    </citation>
    <scope>NUCLEOTIDE SEQUENCE [LARGE SCALE GENOMIC DNA]</scope>
    <source>
        <strain evidence="2 3">NIES-46</strain>
    </source>
</reference>
<dbReference type="RefSeq" id="WP_006618214.1">
    <property type="nucleotide sequence ID" value="NZ_BIMW01000002.1"/>
</dbReference>
<dbReference type="GeneID" id="301681154"/>
<dbReference type="EMBL" id="BIMW01000002">
    <property type="protein sequence ID" value="GCE92141.1"/>
    <property type="molecule type" value="Genomic_DNA"/>
</dbReference>
<gene>
    <name evidence="2" type="ORF">NIES46_01760</name>
</gene>
<dbReference type="Pfam" id="PF04014">
    <property type="entry name" value="MazE_antitoxin"/>
    <property type="match status" value="1"/>
</dbReference>
<dbReference type="SUPFAM" id="SSF89447">
    <property type="entry name" value="AbrB/MazE/MraZ-like"/>
    <property type="match status" value="1"/>
</dbReference>
<protein>
    <recommendedName>
        <fullName evidence="1">SpoVT-AbrB domain-containing protein</fullName>
    </recommendedName>
</protein>